<dbReference type="InterPro" id="IPR011989">
    <property type="entry name" value="ARM-like"/>
</dbReference>
<dbReference type="GO" id="GO:0051301">
    <property type="term" value="P:cell division"/>
    <property type="evidence" value="ECO:0007669"/>
    <property type="project" value="UniProtKB-KW"/>
</dbReference>
<gene>
    <name evidence="14" type="ORF">TSAR_005999</name>
</gene>
<dbReference type="InterPro" id="IPR007673">
    <property type="entry name" value="Condensin_cplx_su1"/>
</dbReference>
<comment type="caution">
    <text evidence="14">The sequence shown here is derived from an EMBL/GenBank/DDBJ whole genome shotgun (WGS) entry which is preliminary data.</text>
</comment>
<evidence type="ECO:0000313" key="15">
    <source>
        <dbReference type="Proteomes" id="UP000215335"/>
    </source>
</evidence>
<dbReference type="EMBL" id="NNAY01000678">
    <property type="protein sequence ID" value="OXU27037.1"/>
    <property type="molecule type" value="Genomic_DNA"/>
</dbReference>
<evidence type="ECO:0000256" key="6">
    <source>
        <dbReference type="ARBA" id="ARBA00022776"/>
    </source>
</evidence>
<feature type="compositionally biased region" description="Basic residues" evidence="11">
    <location>
        <begin position="1368"/>
        <end position="1381"/>
    </location>
</feature>
<feature type="compositionally biased region" description="Acidic residues" evidence="11">
    <location>
        <begin position="1023"/>
        <end position="1034"/>
    </location>
</feature>
<dbReference type="GO" id="GO:0000796">
    <property type="term" value="C:condensin complex"/>
    <property type="evidence" value="ECO:0007669"/>
    <property type="project" value="TreeGrafter"/>
</dbReference>
<dbReference type="GO" id="GO:0010032">
    <property type="term" value="P:meiotic chromosome condensation"/>
    <property type="evidence" value="ECO:0007669"/>
    <property type="project" value="TreeGrafter"/>
</dbReference>
<dbReference type="GO" id="GO:0042393">
    <property type="term" value="F:histone binding"/>
    <property type="evidence" value="ECO:0007669"/>
    <property type="project" value="TreeGrafter"/>
</dbReference>
<feature type="domain" description="Condensin complex subunit 1 C-terminal" evidence="12">
    <location>
        <begin position="1117"/>
        <end position="1277"/>
    </location>
</feature>
<dbReference type="STRING" id="543379.A0A232F9P8"/>
<comment type="function">
    <text evidence="10">Regulatory subunit of the condensin complex, a complex required for conversion of interphase chromatin into mitotic-like condense chromosomes. The condensin complex probably introduces positive supercoils into relaxed DNA in the presence of type I topoisomerases and converts nicked DNA into positive knotted forms in the presence of type II topoisomerases.</text>
</comment>
<keyword evidence="8" id="KW-0539">Nucleus</keyword>
<dbReference type="PANTHER" id="PTHR14222:SF2">
    <property type="entry name" value="CONDENSIN COMPLEX SUBUNIT 1"/>
    <property type="match status" value="1"/>
</dbReference>
<feature type="compositionally biased region" description="Basic and acidic residues" evidence="11">
    <location>
        <begin position="604"/>
        <end position="617"/>
    </location>
</feature>
<dbReference type="OrthoDB" id="436262at2759"/>
<feature type="compositionally biased region" description="Polar residues" evidence="11">
    <location>
        <begin position="1397"/>
        <end position="1410"/>
    </location>
</feature>
<evidence type="ECO:0000256" key="10">
    <source>
        <dbReference type="PIRNR" id="PIRNR017127"/>
    </source>
</evidence>
<dbReference type="SUPFAM" id="SSF48371">
    <property type="entry name" value="ARM repeat"/>
    <property type="match status" value="1"/>
</dbReference>
<feature type="region of interest" description="Disordered" evidence="11">
    <location>
        <begin position="591"/>
        <end position="617"/>
    </location>
</feature>
<feature type="domain" description="Condensin complex subunit 1 N-terminal" evidence="13">
    <location>
        <begin position="84"/>
        <end position="226"/>
    </location>
</feature>
<dbReference type="Pfam" id="PF12922">
    <property type="entry name" value="Cnd1_N"/>
    <property type="match status" value="1"/>
</dbReference>
<accession>A0A232F9P8</accession>
<dbReference type="Pfam" id="PF12717">
    <property type="entry name" value="Cnd1"/>
    <property type="match status" value="1"/>
</dbReference>
<dbReference type="Gene3D" id="1.25.10.10">
    <property type="entry name" value="Leucine-rich Repeat Variant"/>
    <property type="match status" value="2"/>
</dbReference>
<organism evidence="14 15">
    <name type="scientific">Trichomalopsis sarcophagae</name>
    <dbReference type="NCBI Taxonomy" id="543379"/>
    <lineage>
        <taxon>Eukaryota</taxon>
        <taxon>Metazoa</taxon>
        <taxon>Ecdysozoa</taxon>
        <taxon>Arthropoda</taxon>
        <taxon>Hexapoda</taxon>
        <taxon>Insecta</taxon>
        <taxon>Pterygota</taxon>
        <taxon>Neoptera</taxon>
        <taxon>Endopterygota</taxon>
        <taxon>Hymenoptera</taxon>
        <taxon>Apocrita</taxon>
        <taxon>Proctotrupomorpha</taxon>
        <taxon>Chalcidoidea</taxon>
        <taxon>Pteromalidae</taxon>
        <taxon>Pteromalinae</taxon>
        <taxon>Trichomalopsis</taxon>
    </lineage>
</organism>
<dbReference type="PIRSF" id="PIRSF017127">
    <property type="entry name" value="Condensin_D2"/>
    <property type="match status" value="1"/>
</dbReference>
<evidence type="ECO:0000256" key="1">
    <source>
        <dbReference type="ARBA" id="ARBA00004123"/>
    </source>
</evidence>
<name>A0A232F9P8_9HYME</name>
<sequence length="1492" mass="169168">MMIKEFSIPLDKDELTRTYFGQYGHRDPVPLQMLNREINAMNMQQMSESEPSELVHEKLDLFLSVIVHGKKVELVLLLRFFGKILKILQNLIGYLERRDEQTQELEVEQNEKIKLLFANKALAYVVSTTLCLIEDLVAENNSSNGMVNAGRRKKPAQKSDTEEEWETQREKVMETVQRWLQLPLKNLWSPPIVEDSFVGTVSQICYKILEKTKDIKSKTVQTLIFQRSRFIHFNKAHLFSLEILGTLVKRYNHGIACVVRIIQLAKFHEALAVPIGTGVVLMATECGCTGLIKEIAREIAQNDIGEADARNFGSFLEAVATAQPDIVLPIIDNIMDYLSSESYVMRNCAISVLGIVVPSALTGDDLSADKRAVRDDCLDYLEEHILDTSSYVRSKVLQTWQKLCCERSVPVSRQNQLLQACILRLEDKVASVRKQALQLLRAILQNNPFASKMNQEKFSQNLEQAKADLKQLQTDVYRTIGVEEEKEELWKTQLPMIEEAIDKFTEDNSMNNNDEDDANKEYNDIDINIKETYDKIQSYILKDKGMKAVSYLHAIFHQSGFAKEMKNESEETKKEALLLFMYKIFMNSKPINNNNKEEEPENETADKERSKEKLTTDREEIKQLNALKVRKTLVAYLQNTHTFSLQIENSIPIVENLLYSINSSDAIEACSYLGTAYQFQVAGALAAVRKALFQIFSKDQSVRDNLANVYKEIYLGHSNSQMTSRAKALLAVKALIQLLDGMLPGQSAALSKLVVSWRSNKELDVEALQIMWEMFSLKLPNTTEEESRSALMLLRMAAEAEMNIMIDNLNVLVKVGLGPRAQNDLLLARDTCRAILAIKQDCSKDIDKSPIRYPNDHEMFKQIISLLVGSFLEERENGYTSFATDAINVIYQMADQPAQLAEQVLAQVAKLGNFIRSPLSSSQESVVEHSAYSLSRFLFLIGHIGIREMVYLDQSIFKELKRRNTVRELKSEMKARLCNIRHRRKSMNVSLMSIASNVSASSSINLQVPGSAQRSIRRNKNEEEQEDGMEGATADDADAEHINMVLEQELLSESGYLRKFVPLILDVCQHPDKYPLEVVQANGVLALSKLMTISSEFCEANLQLFVTILERSAYPQIRANILIGLADLMTRFPNQIEPWTSHVYGRLKDPDLTVRNTCVRMLSNLIMGEMIRVKGQVAHLALCMVDENEAIRLDTKQLFKDLSQKGNALYNVMPDVLSCLSDSELNLAEADFQTIMSYILGLLQKDRQVDSIIEKLCSRFKLATTERQWRDLSYCLSVLKFSAKGIRILINDLPLLKEQIYNQDVQRALSSIIEGAKRRPEAKMACVELEEKIKELLESMHNQENPGGESQVPKLVSDNDAMPPPKKLAPKSVKKSKPARRRRDEDDEEDEEDEDYGNQSSVGRNSSFNRSTKRGRGGAGTNADDSTVNSGSEEEYTDKTPSRRTTRRTSKTPSGGSATPGRTPRRRLDTSMSTPTAEKRTRSRRKSLKNLQ</sequence>
<evidence type="ECO:0000259" key="13">
    <source>
        <dbReference type="Pfam" id="PF12922"/>
    </source>
</evidence>
<evidence type="ECO:0000256" key="7">
    <source>
        <dbReference type="ARBA" id="ARBA00023067"/>
    </source>
</evidence>
<dbReference type="GO" id="GO:0007076">
    <property type="term" value="P:mitotic chromosome condensation"/>
    <property type="evidence" value="ECO:0007669"/>
    <property type="project" value="InterPro"/>
</dbReference>
<dbReference type="InterPro" id="IPR026971">
    <property type="entry name" value="CND1/NCAPD3"/>
</dbReference>
<feature type="compositionally biased region" description="Basic residues" evidence="11">
    <location>
        <begin position="1481"/>
        <end position="1492"/>
    </location>
</feature>
<dbReference type="PANTHER" id="PTHR14222">
    <property type="entry name" value="CONDENSIN"/>
    <property type="match status" value="1"/>
</dbReference>
<dbReference type="GO" id="GO:0005634">
    <property type="term" value="C:nucleus"/>
    <property type="evidence" value="ECO:0007669"/>
    <property type="project" value="UniProtKB-SubCell"/>
</dbReference>
<keyword evidence="9 10" id="KW-0131">Cell cycle</keyword>
<dbReference type="Proteomes" id="UP000215335">
    <property type="component" value="Unassembled WGS sequence"/>
</dbReference>
<keyword evidence="4" id="KW-0158">Chromosome</keyword>
<feature type="region of interest" description="Disordered" evidence="11">
    <location>
        <begin position="1342"/>
        <end position="1492"/>
    </location>
</feature>
<protein>
    <recommendedName>
        <fullName evidence="10">Condensin complex subunit 1</fullName>
    </recommendedName>
</protein>
<dbReference type="GO" id="GO:0000779">
    <property type="term" value="C:condensed chromosome, centromeric region"/>
    <property type="evidence" value="ECO:0007669"/>
    <property type="project" value="TreeGrafter"/>
</dbReference>
<keyword evidence="7 10" id="KW-0226">DNA condensation</keyword>
<reference evidence="14 15" key="1">
    <citation type="journal article" date="2017" name="Curr. Biol.">
        <title>The Evolution of Venom by Co-option of Single-Copy Genes.</title>
        <authorList>
            <person name="Martinson E.O."/>
            <person name="Mrinalini"/>
            <person name="Kelkar Y.D."/>
            <person name="Chang C.H."/>
            <person name="Werren J.H."/>
        </authorList>
    </citation>
    <scope>NUCLEOTIDE SEQUENCE [LARGE SCALE GENOMIC DNA]</scope>
    <source>
        <strain evidence="14 15">Alberta</strain>
        <tissue evidence="14">Whole body</tissue>
    </source>
</reference>
<evidence type="ECO:0000256" key="8">
    <source>
        <dbReference type="ARBA" id="ARBA00023242"/>
    </source>
</evidence>
<feature type="region of interest" description="Disordered" evidence="11">
    <location>
        <begin position="147"/>
        <end position="166"/>
    </location>
</feature>
<feature type="compositionally biased region" description="Acidic residues" evidence="11">
    <location>
        <begin position="1385"/>
        <end position="1396"/>
    </location>
</feature>
<proteinExistence type="inferred from homology"/>
<evidence type="ECO:0000256" key="2">
    <source>
        <dbReference type="ARBA" id="ARBA00004286"/>
    </source>
</evidence>
<evidence type="ECO:0000256" key="3">
    <source>
        <dbReference type="ARBA" id="ARBA00009606"/>
    </source>
</evidence>
<comment type="similarity">
    <text evidence="3 10">Belongs to the CND1 (condensin subunit 1) family.</text>
</comment>
<evidence type="ECO:0000313" key="14">
    <source>
        <dbReference type="EMBL" id="OXU27037.1"/>
    </source>
</evidence>
<keyword evidence="6 10" id="KW-0498">Mitosis</keyword>
<dbReference type="InterPro" id="IPR024324">
    <property type="entry name" value="Condensin_cplx_su1_N"/>
</dbReference>
<comment type="subcellular location">
    <subcellularLocation>
        <location evidence="2">Chromosome</location>
    </subcellularLocation>
    <subcellularLocation>
        <location evidence="1">Nucleus</location>
    </subcellularLocation>
</comment>
<dbReference type="InterPro" id="IPR032682">
    <property type="entry name" value="Cnd1_C"/>
</dbReference>
<evidence type="ECO:0000256" key="4">
    <source>
        <dbReference type="ARBA" id="ARBA00022454"/>
    </source>
</evidence>
<feature type="region of interest" description="Disordered" evidence="11">
    <location>
        <begin position="1009"/>
        <end position="1034"/>
    </location>
</feature>
<evidence type="ECO:0000259" key="12">
    <source>
        <dbReference type="Pfam" id="PF12717"/>
    </source>
</evidence>
<keyword evidence="5 10" id="KW-0132">Cell division</keyword>
<evidence type="ECO:0000256" key="9">
    <source>
        <dbReference type="ARBA" id="ARBA00023306"/>
    </source>
</evidence>
<dbReference type="InterPro" id="IPR016024">
    <property type="entry name" value="ARM-type_fold"/>
</dbReference>
<evidence type="ECO:0000256" key="11">
    <source>
        <dbReference type="SAM" id="MobiDB-lite"/>
    </source>
</evidence>
<evidence type="ECO:0000256" key="5">
    <source>
        <dbReference type="ARBA" id="ARBA00022618"/>
    </source>
</evidence>
<keyword evidence="15" id="KW-1185">Reference proteome</keyword>